<protein>
    <submittedName>
        <fullName evidence="1">Uncharacterized protein</fullName>
    </submittedName>
</protein>
<reference evidence="1 2" key="1">
    <citation type="journal article" date="2019" name="Nat. Ecol. Evol.">
        <title>Megaphylogeny resolves global patterns of mushroom evolution.</title>
        <authorList>
            <person name="Varga T."/>
            <person name="Krizsan K."/>
            <person name="Foldi C."/>
            <person name="Dima B."/>
            <person name="Sanchez-Garcia M."/>
            <person name="Sanchez-Ramirez S."/>
            <person name="Szollosi G.J."/>
            <person name="Szarkandi J.G."/>
            <person name="Papp V."/>
            <person name="Albert L."/>
            <person name="Andreopoulos W."/>
            <person name="Angelini C."/>
            <person name="Antonin V."/>
            <person name="Barry K.W."/>
            <person name="Bougher N.L."/>
            <person name="Buchanan P."/>
            <person name="Buyck B."/>
            <person name="Bense V."/>
            <person name="Catcheside P."/>
            <person name="Chovatia M."/>
            <person name="Cooper J."/>
            <person name="Damon W."/>
            <person name="Desjardin D."/>
            <person name="Finy P."/>
            <person name="Geml J."/>
            <person name="Haridas S."/>
            <person name="Hughes K."/>
            <person name="Justo A."/>
            <person name="Karasinski D."/>
            <person name="Kautmanova I."/>
            <person name="Kiss B."/>
            <person name="Kocsube S."/>
            <person name="Kotiranta H."/>
            <person name="LaButti K.M."/>
            <person name="Lechner B.E."/>
            <person name="Liimatainen K."/>
            <person name="Lipzen A."/>
            <person name="Lukacs Z."/>
            <person name="Mihaltcheva S."/>
            <person name="Morgado L.N."/>
            <person name="Niskanen T."/>
            <person name="Noordeloos M.E."/>
            <person name="Ohm R.A."/>
            <person name="Ortiz-Santana B."/>
            <person name="Ovrebo C."/>
            <person name="Racz N."/>
            <person name="Riley R."/>
            <person name="Savchenko A."/>
            <person name="Shiryaev A."/>
            <person name="Soop K."/>
            <person name="Spirin V."/>
            <person name="Szebenyi C."/>
            <person name="Tomsovsky M."/>
            <person name="Tulloss R.E."/>
            <person name="Uehling J."/>
            <person name="Grigoriev I.V."/>
            <person name="Vagvolgyi C."/>
            <person name="Papp T."/>
            <person name="Martin F.M."/>
            <person name="Miettinen O."/>
            <person name="Hibbett D.S."/>
            <person name="Nagy L.G."/>
        </authorList>
    </citation>
    <scope>NUCLEOTIDE SEQUENCE [LARGE SCALE GENOMIC DNA]</scope>
    <source>
        <strain evidence="1 2">NL-1719</strain>
    </source>
</reference>
<organism evidence="1 2">
    <name type="scientific">Pluteus cervinus</name>
    <dbReference type="NCBI Taxonomy" id="181527"/>
    <lineage>
        <taxon>Eukaryota</taxon>
        <taxon>Fungi</taxon>
        <taxon>Dikarya</taxon>
        <taxon>Basidiomycota</taxon>
        <taxon>Agaricomycotina</taxon>
        <taxon>Agaricomycetes</taxon>
        <taxon>Agaricomycetidae</taxon>
        <taxon>Agaricales</taxon>
        <taxon>Pluteineae</taxon>
        <taxon>Pluteaceae</taxon>
        <taxon>Pluteus</taxon>
    </lineage>
</organism>
<evidence type="ECO:0000313" key="1">
    <source>
        <dbReference type="EMBL" id="TFK62295.1"/>
    </source>
</evidence>
<gene>
    <name evidence="1" type="ORF">BDN72DRAFT_750179</name>
</gene>
<proteinExistence type="predicted"/>
<name>A0ACD3A9D9_9AGAR</name>
<dbReference type="EMBL" id="ML208591">
    <property type="protein sequence ID" value="TFK62295.1"/>
    <property type="molecule type" value="Genomic_DNA"/>
</dbReference>
<feature type="non-terminal residue" evidence="1">
    <location>
        <position position="51"/>
    </location>
</feature>
<evidence type="ECO:0000313" key="2">
    <source>
        <dbReference type="Proteomes" id="UP000308600"/>
    </source>
</evidence>
<keyword evidence="2" id="KW-1185">Reference proteome</keyword>
<dbReference type="Proteomes" id="UP000308600">
    <property type="component" value="Unassembled WGS sequence"/>
</dbReference>
<sequence length="51" mass="5534">MTLPQAEEKLHKHLGDGYKDKDWQPALKAVMDAEGDISAALQAIQKLATAS</sequence>
<accession>A0ACD3A9D9</accession>